<name>A0A6H5H647_9HEMI</name>
<keyword evidence="3" id="KW-1185">Reference proteome</keyword>
<dbReference type="AlphaFoldDB" id="A0A6H5H647"/>
<feature type="region of interest" description="Disordered" evidence="1">
    <location>
        <begin position="47"/>
        <end position="80"/>
    </location>
</feature>
<feature type="non-terminal residue" evidence="2">
    <location>
        <position position="1"/>
    </location>
</feature>
<evidence type="ECO:0000256" key="1">
    <source>
        <dbReference type="SAM" id="MobiDB-lite"/>
    </source>
</evidence>
<organism evidence="2 3">
    <name type="scientific">Nesidiocoris tenuis</name>
    <dbReference type="NCBI Taxonomy" id="355587"/>
    <lineage>
        <taxon>Eukaryota</taxon>
        <taxon>Metazoa</taxon>
        <taxon>Ecdysozoa</taxon>
        <taxon>Arthropoda</taxon>
        <taxon>Hexapoda</taxon>
        <taxon>Insecta</taxon>
        <taxon>Pterygota</taxon>
        <taxon>Neoptera</taxon>
        <taxon>Paraneoptera</taxon>
        <taxon>Hemiptera</taxon>
        <taxon>Heteroptera</taxon>
        <taxon>Panheteroptera</taxon>
        <taxon>Cimicomorpha</taxon>
        <taxon>Miridae</taxon>
        <taxon>Dicyphina</taxon>
        <taxon>Nesidiocoris</taxon>
    </lineage>
</organism>
<evidence type="ECO:0000313" key="2">
    <source>
        <dbReference type="EMBL" id="CAB0011704.1"/>
    </source>
</evidence>
<sequence length="299" mass="33770">VNHRQRSRYLNCENESDIESRLHGLVVHLPAYFFQNLGTERRREEMGKTAICHSPGRHSPACSGWSDTEEPPGRQRSSKYAKISRGSHLNSFSLNHCKNGHKRSRAFEADNPERGRIRHSEECGRRQTRLVMIERRGCRSSVSNVNTKSERALTVGVLGFATRNQQNRKHPKSGYSQDEITYDSLKNHIKGQRARAVSHCCIPVAKYEGARTALLCELCSPNEEALQSSHILTGSSNITYSNCNTNGSCTRKHQPHCTLPVSTVPSVNNNSIFTWSCVVKERPDIPIQDNPFSKLSYHE</sequence>
<dbReference type="EMBL" id="CADCXU010024253">
    <property type="protein sequence ID" value="CAB0011704.1"/>
    <property type="molecule type" value="Genomic_DNA"/>
</dbReference>
<evidence type="ECO:0000313" key="3">
    <source>
        <dbReference type="Proteomes" id="UP000479000"/>
    </source>
</evidence>
<reference evidence="2 3" key="1">
    <citation type="submission" date="2020-02" db="EMBL/GenBank/DDBJ databases">
        <authorList>
            <person name="Ferguson B K."/>
        </authorList>
    </citation>
    <scope>NUCLEOTIDE SEQUENCE [LARGE SCALE GENOMIC DNA]</scope>
</reference>
<proteinExistence type="predicted"/>
<protein>
    <submittedName>
        <fullName evidence="2">Uncharacterized protein</fullName>
    </submittedName>
</protein>
<gene>
    <name evidence="2" type="ORF">NTEN_LOCUS16610</name>
</gene>
<accession>A0A6H5H647</accession>
<dbReference type="Proteomes" id="UP000479000">
    <property type="component" value="Unassembled WGS sequence"/>
</dbReference>